<gene>
    <name evidence="2" type="ORF">EV643_112269</name>
</gene>
<dbReference type="InterPro" id="IPR051678">
    <property type="entry name" value="AGP_Transferase"/>
</dbReference>
<dbReference type="OrthoDB" id="9797603at2"/>
<dbReference type="Proteomes" id="UP000295388">
    <property type="component" value="Unassembled WGS sequence"/>
</dbReference>
<comment type="caution">
    <text evidence="2">The sequence shown here is derived from an EMBL/GenBank/DDBJ whole genome shotgun (WGS) entry which is preliminary data.</text>
</comment>
<dbReference type="Pfam" id="PF01636">
    <property type="entry name" value="APH"/>
    <property type="match status" value="1"/>
</dbReference>
<evidence type="ECO:0000259" key="1">
    <source>
        <dbReference type="Pfam" id="PF01636"/>
    </source>
</evidence>
<keyword evidence="3" id="KW-1185">Reference proteome</keyword>
<feature type="domain" description="Aminoglycoside phosphotransferase" evidence="1">
    <location>
        <begin position="38"/>
        <end position="258"/>
    </location>
</feature>
<dbReference type="Gene3D" id="3.30.200.20">
    <property type="entry name" value="Phosphorylase Kinase, domain 1"/>
    <property type="match status" value="1"/>
</dbReference>
<dbReference type="AlphaFoldDB" id="A0A4R6K8P7"/>
<dbReference type="InterPro" id="IPR002575">
    <property type="entry name" value="Aminoglycoside_PTrfase"/>
</dbReference>
<keyword evidence="2" id="KW-0808">Transferase</keyword>
<dbReference type="InterPro" id="IPR011009">
    <property type="entry name" value="Kinase-like_dom_sf"/>
</dbReference>
<dbReference type="SUPFAM" id="SSF56112">
    <property type="entry name" value="Protein kinase-like (PK-like)"/>
    <property type="match status" value="1"/>
</dbReference>
<proteinExistence type="predicted"/>
<dbReference type="PANTHER" id="PTHR21310:SF42">
    <property type="entry name" value="BIFUNCTIONAL AAC_APH"/>
    <property type="match status" value="1"/>
</dbReference>
<name>A0A4R6K8P7_9ACTN</name>
<evidence type="ECO:0000313" key="3">
    <source>
        <dbReference type="Proteomes" id="UP000295388"/>
    </source>
</evidence>
<protein>
    <submittedName>
        <fullName evidence="2">Aminoglycoside phosphotransferase (APT) family kinase protein</fullName>
    </submittedName>
</protein>
<evidence type="ECO:0000313" key="2">
    <source>
        <dbReference type="EMBL" id="TDO45939.1"/>
    </source>
</evidence>
<organism evidence="2 3">
    <name type="scientific">Kribbella caucasensis</name>
    <dbReference type="NCBI Taxonomy" id="2512215"/>
    <lineage>
        <taxon>Bacteria</taxon>
        <taxon>Bacillati</taxon>
        <taxon>Actinomycetota</taxon>
        <taxon>Actinomycetes</taxon>
        <taxon>Propionibacteriales</taxon>
        <taxon>Kribbellaceae</taxon>
        <taxon>Kribbella</taxon>
    </lineage>
</organism>
<accession>A0A4R6K8P7</accession>
<dbReference type="CDD" id="cd05155">
    <property type="entry name" value="APH_ChoK_like_1"/>
    <property type="match status" value="1"/>
</dbReference>
<dbReference type="Gene3D" id="3.90.1200.10">
    <property type="match status" value="1"/>
</dbReference>
<dbReference type="GO" id="GO:0016301">
    <property type="term" value="F:kinase activity"/>
    <property type="evidence" value="ECO:0007669"/>
    <property type="project" value="UniProtKB-KW"/>
</dbReference>
<dbReference type="PANTHER" id="PTHR21310">
    <property type="entry name" value="AMINOGLYCOSIDE PHOSPHOTRANSFERASE-RELATED-RELATED"/>
    <property type="match status" value="1"/>
</dbReference>
<dbReference type="EMBL" id="SNWQ01000012">
    <property type="protein sequence ID" value="TDO45939.1"/>
    <property type="molecule type" value="Genomic_DNA"/>
</dbReference>
<keyword evidence="2" id="KW-0418">Kinase</keyword>
<sequence length="294" mass="31339">MAAVKMHADEADIDEELVLRLVGAQFPEYAGLPVKEIPSSGTVNAMYRLGDSLTVRLPRIAGGVSDIATESEWLPRLAPLLPVEIPTQVGLGEPGEGYPWIWSINRWIEGTVPVAGEAGVELAIELAGFVQAFRAIDLADGPAAYRGGPLSTQDEETRSALEQLDGWIDTDNALAAWESGLAAPGPAAPVWLHADLMPSNLLVRGGRLAAVLDFPTSGVGDPACDLIPAWNLLSGASRTAFREALDFDDATWIRGRARALSMALIQLPYYRPTNPGIAANAQYVIDQVLGDFAS</sequence>
<dbReference type="RefSeq" id="WP_133802544.1">
    <property type="nucleotide sequence ID" value="NZ_SNWQ01000012.1"/>
</dbReference>
<reference evidence="2 3" key="1">
    <citation type="submission" date="2019-03" db="EMBL/GenBank/DDBJ databases">
        <title>Genomic Encyclopedia of Type Strains, Phase III (KMG-III): the genomes of soil and plant-associated and newly described type strains.</title>
        <authorList>
            <person name="Whitman W."/>
        </authorList>
    </citation>
    <scope>NUCLEOTIDE SEQUENCE [LARGE SCALE GENOMIC DNA]</scope>
    <source>
        <strain evidence="2 3">VKM Ac-2527</strain>
    </source>
</reference>